<dbReference type="Proteomes" id="UP001596398">
    <property type="component" value="Unassembled WGS sequence"/>
</dbReference>
<dbReference type="GO" id="GO:0008168">
    <property type="term" value="F:methyltransferase activity"/>
    <property type="evidence" value="ECO:0007669"/>
    <property type="project" value="UniProtKB-KW"/>
</dbReference>
<evidence type="ECO:0000259" key="1">
    <source>
        <dbReference type="Pfam" id="PF08241"/>
    </source>
</evidence>
<dbReference type="EC" id="2.1.1.-" evidence="2"/>
<dbReference type="GeneID" id="79267940"/>
<accession>A0ABD5ZSR8</accession>
<dbReference type="RefSeq" id="WP_276234387.1">
    <property type="nucleotide sequence ID" value="NZ_CP119802.1"/>
</dbReference>
<dbReference type="AlphaFoldDB" id="A0ABD5ZSR8"/>
<sequence>MNDHRGHLSGPDVTRFDRFARLYELAMPDADPQTLRRGLAFAERDVVRVADVGGGTGRAANALGGATVVDAARGMLVEARADGNECVQGSAERLPLRDGSVDAVTVVDALHHFADPEGAVAEAARVLRPGGVLVVRDFDPRTLRGKGLVAAERLVGFDSRFLDSATLVDTMREAGLAGFRPETGFAYTVVGVKPGGPKRGD</sequence>
<proteinExistence type="predicted"/>
<dbReference type="Gene3D" id="3.40.50.150">
    <property type="entry name" value="Vaccinia Virus protein VP39"/>
    <property type="match status" value="1"/>
</dbReference>
<keyword evidence="3" id="KW-1185">Reference proteome</keyword>
<organism evidence="2 3">
    <name type="scientific">Halosegnis marinus</name>
    <dbReference type="NCBI Taxonomy" id="3034023"/>
    <lineage>
        <taxon>Archaea</taxon>
        <taxon>Methanobacteriati</taxon>
        <taxon>Methanobacteriota</taxon>
        <taxon>Stenosarchaea group</taxon>
        <taxon>Halobacteria</taxon>
        <taxon>Halobacteriales</taxon>
        <taxon>Natronomonadaceae</taxon>
        <taxon>Halosegnis</taxon>
    </lineage>
</organism>
<dbReference type="PANTHER" id="PTHR43591:SF24">
    <property type="entry name" value="2-METHOXY-6-POLYPRENYL-1,4-BENZOQUINOL METHYLASE, MITOCHONDRIAL"/>
    <property type="match status" value="1"/>
</dbReference>
<dbReference type="InterPro" id="IPR029063">
    <property type="entry name" value="SAM-dependent_MTases_sf"/>
</dbReference>
<reference evidence="2 3" key="1">
    <citation type="journal article" date="2019" name="Int. J. Syst. Evol. Microbiol.">
        <title>The Global Catalogue of Microorganisms (GCM) 10K type strain sequencing project: providing services to taxonomists for standard genome sequencing and annotation.</title>
        <authorList>
            <consortium name="The Broad Institute Genomics Platform"/>
            <consortium name="The Broad Institute Genome Sequencing Center for Infectious Disease"/>
            <person name="Wu L."/>
            <person name="Ma J."/>
        </authorList>
    </citation>
    <scope>NUCLEOTIDE SEQUENCE [LARGE SCALE GENOMIC DNA]</scope>
    <source>
        <strain evidence="2 3">DT85</strain>
    </source>
</reference>
<dbReference type="SUPFAM" id="SSF53335">
    <property type="entry name" value="S-adenosyl-L-methionine-dependent methyltransferases"/>
    <property type="match status" value="1"/>
</dbReference>
<dbReference type="PANTHER" id="PTHR43591">
    <property type="entry name" value="METHYLTRANSFERASE"/>
    <property type="match status" value="1"/>
</dbReference>
<protein>
    <submittedName>
        <fullName evidence="2">Class I SAM-dependent methyltransferase</fullName>
        <ecNumber evidence="2">2.1.1.-</ecNumber>
    </submittedName>
</protein>
<dbReference type="EMBL" id="JBHTAP010000001">
    <property type="protein sequence ID" value="MFC7236229.1"/>
    <property type="molecule type" value="Genomic_DNA"/>
</dbReference>
<keyword evidence="2" id="KW-0489">Methyltransferase</keyword>
<gene>
    <name evidence="2" type="ORF">ACFQJ4_12970</name>
</gene>
<dbReference type="GO" id="GO:0032259">
    <property type="term" value="P:methylation"/>
    <property type="evidence" value="ECO:0007669"/>
    <property type="project" value="UniProtKB-KW"/>
</dbReference>
<dbReference type="Pfam" id="PF08241">
    <property type="entry name" value="Methyltransf_11"/>
    <property type="match status" value="1"/>
</dbReference>
<dbReference type="CDD" id="cd02440">
    <property type="entry name" value="AdoMet_MTases"/>
    <property type="match status" value="1"/>
</dbReference>
<evidence type="ECO:0000313" key="3">
    <source>
        <dbReference type="Proteomes" id="UP001596398"/>
    </source>
</evidence>
<comment type="caution">
    <text evidence="2">The sequence shown here is derived from an EMBL/GenBank/DDBJ whole genome shotgun (WGS) entry which is preliminary data.</text>
</comment>
<keyword evidence="2" id="KW-0808">Transferase</keyword>
<evidence type="ECO:0000313" key="2">
    <source>
        <dbReference type="EMBL" id="MFC7236229.1"/>
    </source>
</evidence>
<name>A0ABD5ZSR8_9EURY</name>
<dbReference type="InterPro" id="IPR013216">
    <property type="entry name" value="Methyltransf_11"/>
</dbReference>
<feature type="domain" description="Methyltransferase type 11" evidence="1">
    <location>
        <begin position="51"/>
        <end position="135"/>
    </location>
</feature>